<dbReference type="InterPro" id="IPR018060">
    <property type="entry name" value="HTH_AraC"/>
</dbReference>
<sequence>MLNIISVHFDNRIPNWRRAPDVLDHNVIALMIEGKVSYTLNNQTVIAEKGDLLFIPAGTMRASENADGEHQKFTILFRHTDDESLALHLLGNAQFDKCKIRNFEYMKQRFERLHLEAMGKGKFNSYVMTGILSEIIGLVAREFEQVEVTPIKLKLVNALQNYMVAHYREPVHIDQLASLIHRSANYTISIFREVTGISPIQYVHAMRIKEACKLLKNSDLSVTEISNYLGYYDHSYFFRMFKKLTSRSPTDYKHSGALFE</sequence>
<dbReference type="InterPro" id="IPR037923">
    <property type="entry name" value="HTH-like"/>
</dbReference>
<proteinExistence type="predicted"/>
<dbReference type="InterPro" id="IPR009057">
    <property type="entry name" value="Homeodomain-like_sf"/>
</dbReference>
<dbReference type="InterPro" id="IPR014710">
    <property type="entry name" value="RmlC-like_jellyroll"/>
</dbReference>
<evidence type="ECO:0000259" key="4">
    <source>
        <dbReference type="PROSITE" id="PS01124"/>
    </source>
</evidence>
<dbReference type="GO" id="GO:0043565">
    <property type="term" value="F:sequence-specific DNA binding"/>
    <property type="evidence" value="ECO:0007669"/>
    <property type="project" value="InterPro"/>
</dbReference>
<dbReference type="RefSeq" id="WP_162357484.1">
    <property type="nucleotide sequence ID" value="NZ_CP048209.1"/>
</dbReference>
<keyword evidence="2" id="KW-0238">DNA-binding</keyword>
<dbReference type="KEGG" id="plyc:GXP70_14515"/>
<name>A0A6C0G6D3_9BACL</name>
<dbReference type="Gene3D" id="2.60.120.10">
    <property type="entry name" value="Jelly Rolls"/>
    <property type="match status" value="1"/>
</dbReference>
<evidence type="ECO:0000256" key="2">
    <source>
        <dbReference type="ARBA" id="ARBA00023125"/>
    </source>
</evidence>
<dbReference type="PANTHER" id="PTHR43280">
    <property type="entry name" value="ARAC-FAMILY TRANSCRIPTIONAL REGULATOR"/>
    <property type="match status" value="1"/>
</dbReference>
<feature type="domain" description="HTH araC/xylS-type" evidence="4">
    <location>
        <begin position="157"/>
        <end position="255"/>
    </location>
</feature>
<dbReference type="PROSITE" id="PS00041">
    <property type="entry name" value="HTH_ARAC_FAMILY_1"/>
    <property type="match status" value="1"/>
</dbReference>
<dbReference type="Gene3D" id="1.10.10.60">
    <property type="entry name" value="Homeodomain-like"/>
    <property type="match status" value="2"/>
</dbReference>
<keyword evidence="6" id="KW-1185">Reference proteome</keyword>
<evidence type="ECO:0000313" key="5">
    <source>
        <dbReference type="EMBL" id="QHT61045.1"/>
    </source>
</evidence>
<dbReference type="AlphaFoldDB" id="A0A6C0G6D3"/>
<dbReference type="EMBL" id="CP048209">
    <property type="protein sequence ID" value="QHT61045.1"/>
    <property type="molecule type" value="Genomic_DNA"/>
</dbReference>
<reference evidence="5 6" key="1">
    <citation type="submission" date="2020-01" db="EMBL/GenBank/DDBJ databases">
        <title>Paenibacillus sp. nov., isolated from tomato rhizosphere.</title>
        <authorList>
            <person name="Weon H.-Y."/>
            <person name="Lee S.A."/>
        </authorList>
    </citation>
    <scope>NUCLEOTIDE SEQUENCE [LARGE SCALE GENOMIC DNA]</scope>
    <source>
        <strain evidence="5 6">12200R-189</strain>
    </source>
</reference>
<dbReference type="GO" id="GO:0003700">
    <property type="term" value="F:DNA-binding transcription factor activity"/>
    <property type="evidence" value="ECO:0007669"/>
    <property type="project" value="InterPro"/>
</dbReference>
<dbReference type="Pfam" id="PF12833">
    <property type="entry name" value="HTH_18"/>
    <property type="match status" value="1"/>
</dbReference>
<dbReference type="SUPFAM" id="SSF51215">
    <property type="entry name" value="Regulatory protein AraC"/>
    <property type="match status" value="1"/>
</dbReference>
<accession>A0A6C0G6D3</accession>
<dbReference type="Pfam" id="PF02311">
    <property type="entry name" value="AraC_binding"/>
    <property type="match status" value="1"/>
</dbReference>
<dbReference type="SUPFAM" id="SSF46689">
    <property type="entry name" value="Homeodomain-like"/>
    <property type="match status" value="2"/>
</dbReference>
<keyword evidence="3" id="KW-0804">Transcription</keyword>
<keyword evidence="1" id="KW-0805">Transcription regulation</keyword>
<evidence type="ECO:0000256" key="1">
    <source>
        <dbReference type="ARBA" id="ARBA00023015"/>
    </source>
</evidence>
<dbReference type="PANTHER" id="PTHR43280:SF2">
    <property type="entry name" value="HTH-TYPE TRANSCRIPTIONAL REGULATOR EXSA"/>
    <property type="match status" value="1"/>
</dbReference>
<evidence type="ECO:0000313" key="6">
    <source>
        <dbReference type="Proteomes" id="UP000476064"/>
    </source>
</evidence>
<dbReference type="PROSITE" id="PS01124">
    <property type="entry name" value="HTH_ARAC_FAMILY_2"/>
    <property type="match status" value="1"/>
</dbReference>
<dbReference type="Proteomes" id="UP000476064">
    <property type="component" value="Chromosome"/>
</dbReference>
<dbReference type="SMART" id="SM00342">
    <property type="entry name" value="HTH_ARAC"/>
    <property type="match status" value="1"/>
</dbReference>
<gene>
    <name evidence="5" type="ORF">GXP70_14515</name>
</gene>
<dbReference type="InterPro" id="IPR018062">
    <property type="entry name" value="HTH_AraC-typ_CS"/>
</dbReference>
<dbReference type="InterPro" id="IPR003313">
    <property type="entry name" value="AraC-bd"/>
</dbReference>
<protein>
    <submittedName>
        <fullName evidence="5">AraC family transcriptional regulator</fullName>
    </submittedName>
</protein>
<evidence type="ECO:0000256" key="3">
    <source>
        <dbReference type="ARBA" id="ARBA00023163"/>
    </source>
</evidence>
<organism evidence="5 6">
    <name type="scientific">Paenibacillus lycopersici</name>
    <dbReference type="NCBI Taxonomy" id="2704462"/>
    <lineage>
        <taxon>Bacteria</taxon>
        <taxon>Bacillati</taxon>
        <taxon>Bacillota</taxon>
        <taxon>Bacilli</taxon>
        <taxon>Bacillales</taxon>
        <taxon>Paenibacillaceae</taxon>
        <taxon>Paenibacillus</taxon>
    </lineage>
</organism>